<dbReference type="InterPro" id="IPR014876">
    <property type="entry name" value="DEK_C"/>
</dbReference>
<keyword evidence="7" id="KW-0206">Cytoskeleton</keyword>
<dbReference type="SMART" id="SM00195">
    <property type="entry name" value="DSPc"/>
    <property type="match status" value="1"/>
</dbReference>
<sequence length="684" mass="75767">MSLISVQRSPSPIDEPSAVNDSDCESEGQRTGSSGQKSRTLSECFFTVRGTAVILPHHSTNESSASLAVRCCSNRTNAEGGEDSIQAHLRVMLNALRPEDSLTMVVRLQSTSLVSPSSPHVRYLAVLSTQFDATESREAALLGFHFIGPSTSTAPRSAIGIAVPISTSSTICLDGDGGIKIEEDKQPNSFKLLFKPVSIQSMWSLYQCLHKERNVVSEHCKSSHFSAHRWLDYYKGQVIDDDSLCGLWHFVEDGGDLSADCGGELRAATRPVSLVDTLSKDAAQLETEQRIKTALKQIMQSVDLDDVTSQDIRRRLSEQISVDQRRYKEFIDHQMLVILGQLDRPSKILDYLYLGTEWNASNWEELKANGVQYILNVTKEVDNFFPTQFTYLKIWVSDEATTELLMHWQRTYDFIKEAKEKGAKVLVHCKKGISRSASTVIAYAMKAYGWGLDEALEYVKRKRDCITPNPGFMEQLGTFHGMLQASNNRHSAVFNLSRGGSLRQSESDGDKNETTTMPNLPSPPVIVTVTASTKTICPLMEPTQLTRTTAKSGRKCGTDATKHHQGTRRSSFPSSDYGFAHSRLCWNSGRVRQRRECFEQQFRRQTNKTNTTKQFVSNIAKKIGHLSLYGRFGGEIKSLRRDGLTTAGAGGAAADGTATTANATAAAVMSTNVRSLVIAFEQRK</sequence>
<feature type="domain" description="DEK-C" evidence="12">
    <location>
        <begin position="285"/>
        <end position="340"/>
    </location>
</feature>
<evidence type="ECO:0000313" key="13">
    <source>
        <dbReference type="EMBL" id="KAL3125780.1"/>
    </source>
</evidence>
<evidence type="ECO:0000259" key="10">
    <source>
        <dbReference type="PROSITE" id="PS50054"/>
    </source>
</evidence>
<dbReference type="InterPro" id="IPR016130">
    <property type="entry name" value="Tyr_Pase_AS"/>
</dbReference>
<evidence type="ECO:0000259" key="12">
    <source>
        <dbReference type="PROSITE" id="PS51998"/>
    </source>
</evidence>
<dbReference type="FunFam" id="3.90.190.10:FF:000004">
    <property type="entry name" value="Protein phosphatase Slingshot homolog 2"/>
    <property type="match status" value="1"/>
</dbReference>
<dbReference type="InterPro" id="IPR043587">
    <property type="entry name" value="Phosphatase_SSH-like"/>
</dbReference>
<comment type="subcellular location">
    <subcellularLocation>
        <location evidence="1">Cytoplasm</location>
        <location evidence="1">Cytoskeleton</location>
    </subcellularLocation>
</comment>
<comment type="caution">
    <text evidence="13">The sequence shown here is derived from an EMBL/GenBank/DDBJ whole genome shotgun (WGS) entry which is preliminary data.</text>
</comment>
<dbReference type="InterPro" id="IPR000387">
    <property type="entry name" value="Tyr_Pase_dom"/>
</dbReference>
<dbReference type="AlphaFoldDB" id="A0ABD2ME53"/>
<dbReference type="InterPro" id="IPR000340">
    <property type="entry name" value="Dual-sp_phosphatase_cat-dom"/>
</dbReference>
<dbReference type="Gene3D" id="3.90.190.10">
    <property type="entry name" value="Protein tyrosine phosphatase superfamily"/>
    <property type="match status" value="1"/>
</dbReference>
<feature type="region of interest" description="Disordered" evidence="9">
    <location>
        <begin position="499"/>
        <end position="525"/>
    </location>
</feature>
<dbReference type="PANTHER" id="PTHR45864">
    <property type="entry name" value="SLINGSHOT PROTEIN PHOSPHATASE HOMOLOG"/>
    <property type="match status" value="1"/>
</dbReference>
<feature type="domain" description="Tyrosine specific protein phosphatases" evidence="11">
    <location>
        <begin position="409"/>
        <end position="463"/>
    </location>
</feature>
<dbReference type="GO" id="GO:0005856">
    <property type="term" value="C:cytoskeleton"/>
    <property type="evidence" value="ECO:0007669"/>
    <property type="project" value="UniProtKB-SubCell"/>
</dbReference>
<dbReference type="InterPro" id="IPR029021">
    <property type="entry name" value="Prot-tyrosine_phosphatase-like"/>
</dbReference>
<proteinExistence type="inferred from homology"/>
<evidence type="ECO:0000256" key="4">
    <source>
        <dbReference type="ARBA" id="ARBA00022490"/>
    </source>
</evidence>
<keyword evidence="14" id="KW-1185">Reference proteome</keyword>
<evidence type="ECO:0000256" key="5">
    <source>
        <dbReference type="ARBA" id="ARBA00022801"/>
    </source>
</evidence>
<dbReference type="Pfam" id="PF00782">
    <property type="entry name" value="DSPc"/>
    <property type="match status" value="1"/>
</dbReference>
<evidence type="ECO:0000256" key="3">
    <source>
        <dbReference type="ARBA" id="ARBA00013081"/>
    </source>
</evidence>
<dbReference type="SUPFAM" id="SSF109715">
    <property type="entry name" value="DEK C-terminal domain"/>
    <property type="match status" value="1"/>
</dbReference>
<name>A0ABD2ME53_9BILA</name>
<evidence type="ECO:0000256" key="7">
    <source>
        <dbReference type="ARBA" id="ARBA00023212"/>
    </source>
</evidence>
<gene>
    <name evidence="13" type="ORF">niasHT_004230</name>
</gene>
<protein>
    <recommendedName>
        <fullName evidence="3">protein-serine/threonine phosphatase</fullName>
        <ecNumber evidence="3">3.1.3.16</ecNumber>
    </recommendedName>
</protein>
<dbReference type="SUPFAM" id="SSF52799">
    <property type="entry name" value="(Phosphotyrosine protein) phosphatases II"/>
    <property type="match status" value="1"/>
</dbReference>
<evidence type="ECO:0000256" key="8">
    <source>
        <dbReference type="ARBA" id="ARBA00048336"/>
    </source>
</evidence>
<dbReference type="Pfam" id="PF08766">
    <property type="entry name" value="DEK_C"/>
    <property type="match status" value="1"/>
</dbReference>
<dbReference type="InterPro" id="IPR043588">
    <property type="entry name" value="SSH-N"/>
</dbReference>
<evidence type="ECO:0000259" key="11">
    <source>
        <dbReference type="PROSITE" id="PS50056"/>
    </source>
</evidence>
<dbReference type="EC" id="3.1.3.16" evidence="3"/>
<dbReference type="PROSITE" id="PS50054">
    <property type="entry name" value="TYR_PHOSPHATASE_DUAL"/>
    <property type="match status" value="1"/>
</dbReference>
<dbReference type="PROSITE" id="PS50056">
    <property type="entry name" value="TYR_PHOSPHATASE_2"/>
    <property type="match status" value="1"/>
</dbReference>
<dbReference type="PROSITE" id="PS51998">
    <property type="entry name" value="DEK_C"/>
    <property type="match status" value="1"/>
</dbReference>
<evidence type="ECO:0000256" key="2">
    <source>
        <dbReference type="ARBA" id="ARBA00009580"/>
    </source>
</evidence>
<feature type="region of interest" description="Disordered" evidence="9">
    <location>
        <begin position="1"/>
        <end position="37"/>
    </location>
</feature>
<dbReference type="Pfam" id="PF23040">
    <property type="entry name" value="PH_SSH1-like_1st"/>
    <property type="match status" value="1"/>
</dbReference>
<evidence type="ECO:0000256" key="1">
    <source>
        <dbReference type="ARBA" id="ARBA00004245"/>
    </source>
</evidence>
<feature type="domain" description="Tyrosine-protein phosphatase" evidence="10">
    <location>
        <begin position="344"/>
        <end position="485"/>
    </location>
</feature>
<dbReference type="Proteomes" id="UP001620626">
    <property type="component" value="Unassembled WGS sequence"/>
</dbReference>
<dbReference type="GO" id="GO:0004722">
    <property type="term" value="F:protein serine/threonine phosphatase activity"/>
    <property type="evidence" value="ECO:0007669"/>
    <property type="project" value="UniProtKB-EC"/>
</dbReference>
<feature type="compositionally biased region" description="Polar residues" evidence="9">
    <location>
        <begin position="1"/>
        <end position="10"/>
    </location>
</feature>
<accession>A0ABD2ME53</accession>
<evidence type="ECO:0000313" key="14">
    <source>
        <dbReference type="Proteomes" id="UP001620626"/>
    </source>
</evidence>
<dbReference type="EMBL" id="JBICBT010000022">
    <property type="protein sequence ID" value="KAL3125780.1"/>
    <property type="molecule type" value="Genomic_DNA"/>
</dbReference>
<dbReference type="InterPro" id="IPR020422">
    <property type="entry name" value="TYR_PHOSPHATASE_DUAL_dom"/>
</dbReference>
<keyword evidence="4" id="KW-0963">Cytoplasm</keyword>
<keyword evidence="5" id="KW-0378">Hydrolase</keyword>
<evidence type="ECO:0000256" key="6">
    <source>
        <dbReference type="ARBA" id="ARBA00022912"/>
    </source>
</evidence>
<evidence type="ECO:0000256" key="9">
    <source>
        <dbReference type="SAM" id="MobiDB-lite"/>
    </source>
</evidence>
<comment type="similarity">
    <text evidence="2">Belongs to the protein-tyrosine phosphatase family.</text>
</comment>
<comment type="catalytic activity">
    <reaction evidence="8">
        <text>O-phospho-L-threonyl-[protein] + H2O = L-threonyl-[protein] + phosphate</text>
        <dbReference type="Rhea" id="RHEA:47004"/>
        <dbReference type="Rhea" id="RHEA-COMP:11060"/>
        <dbReference type="Rhea" id="RHEA-COMP:11605"/>
        <dbReference type="ChEBI" id="CHEBI:15377"/>
        <dbReference type="ChEBI" id="CHEBI:30013"/>
        <dbReference type="ChEBI" id="CHEBI:43474"/>
        <dbReference type="ChEBI" id="CHEBI:61977"/>
        <dbReference type="EC" id="3.1.3.16"/>
    </reaction>
</comment>
<reference evidence="13 14" key="1">
    <citation type="submission" date="2024-10" db="EMBL/GenBank/DDBJ databases">
        <authorList>
            <person name="Kim D."/>
        </authorList>
    </citation>
    <scope>NUCLEOTIDE SEQUENCE [LARGE SCALE GENOMIC DNA]</scope>
    <source>
        <strain evidence="13">BH-2024</strain>
    </source>
</reference>
<dbReference type="PANTHER" id="PTHR45864:SF2">
    <property type="entry name" value="PROTEIN PHOSPHATASE SLINGSHOT"/>
    <property type="match status" value="1"/>
</dbReference>
<organism evidence="13 14">
    <name type="scientific">Heterodera trifolii</name>
    <dbReference type="NCBI Taxonomy" id="157864"/>
    <lineage>
        <taxon>Eukaryota</taxon>
        <taxon>Metazoa</taxon>
        <taxon>Ecdysozoa</taxon>
        <taxon>Nematoda</taxon>
        <taxon>Chromadorea</taxon>
        <taxon>Rhabditida</taxon>
        <taxon>Tylenchina</taxon>
        <taxon>Tylenchomorpha</taxon>
        <taxon>Tylenchoidea</taxon>
        <taxon>Heteroderidae</taxon>
        <taxon>Heteroderinae</taxon>
        <taxon>Heterodera</taxon>
    </lineage>
</organism>
<feature type="region of interest" description="Disordered" evidence="9">
    <location>
        <begin position="548"/>
        <end position="574"/>
    </location>
</feature>
<keyword evidence="6" id="KW-0904">Protein phosphatase</keyword>
<dbReference type="PROSITE" id="PS00383">
    <property type="entry name" value="TYR_PHOSPHATASE_1"/>
    <property type="match status" value="1"/>
</dbReference>